<feature type="region of interest" description="Disordered" evidence="7">
    <location>
        <begin position="905"/>
        <end position="928"/>
    </location>
</feature>
<comment type="caution">
    <text evidence="6">Lacks conserved residue(s) required for the propagation of feature annotation.</text>
</comment>
<dbReference type="Gene3D" id="2.40.100.10">
    <property type="entry name" value="Cyclophilin-like"/>
    <property type="match status" value="1"/>
</dbReference>
<evidence type="ECO:0000256" key="4">
    <source>
        <dbReference type="ARBA" id="ARBA00023110"/>
    </source>
</evidence>
<dbReference type="PROSITE" id="PS01159">
    <property type="entry name" value="WW_DOMAIN_1"/>
    <property type="match status" value="1"/>
</dbReference>
<dbReference type="InterPro" id="IPR001202">
    <property type="entry name" value="WW_dom"/>
</dbReference>
<evidence type="ECO:0000313" key="11">
    <source>
        <dbReference type="EnsemblMetazoa" id="Aqu2.1.42165_001"/>
    </source>
</evidence>
<feature type="compositionally biased region" description="Basic residues" evidence="7">
    <location>
        <begin position="554"/>
        <end position="565"/>
    </location>
</feature>
<feature type="compositionally biased region" description="Basic residues" evidence="7">
    <location>
        <begin position="640"/>
        <end position="649"/>
    </location>
</feature>
<dbReference type="GO" id="GO:0003755">
    <property type="term" value="F:peptidyl-prolyl cis-trans isomerase activity"/>
    <property type="evidence" value="ECO:0007669"/>
    <property type="project" value="UniProtKB-KW"/>
</dbReference>
<dbReference type="EC" id="5.2.1.8" evidence="2"/>
<evidence type="ECO:0000259" key="8">
    <source>
        <dbReference type="PROSITE" id="PS50020"/>
    </source>
</evidence>
<dbReference type="PROSITE" id="PS50020">
    <property type="entry name" value="WW_DOMAIN_2"/>
    <property type="match status" value="1"/>
</dbReference>
<feature type="region of interest" description="Disordered" evidence="7">
    <location>
        <begin position="347"/>
        <end position="366"/>
    </location>
</feature>
<name>A0A1X7VQQ3_AMPQE</name>
<sequence>MPLPRCFFDISINSVPSGRIVFELFVNDAPKTCENFRCLCTGEKGEGKTTFKPLHYKGTPIHRIVKGFIVQGGDFVKGDGSGGESIYGGFFKDENLNLKHDRPFLLSMANKGSDTNGSQFFITTRPAPHLDGVHVVFGAVVSGFQFVTQIENQKVDTKNHPYADIRISNSGELERKSKKHHNKSRNKKRQKVEESESSSSESEEEEKAEGDKEGGEQPMVGPTKDGMVPEEIVQTRPSWLYRFSKSPSPKDPETKRPSHQPFQLRERPEQVSRSGRKLKGRGEAHVDNIGRTYYMDHTTHTIHYGDSTSSQPTRDSEERDGEGGGERGALDARREMLNRRYQSLHRSFRSAHHHRRNHSQQDFASNLAPVESVGAISYVPLDSSETQQDATGERGRRRDKGKSSTPSRGWFNFGRKSTNRSMTRQAESTSTISSDTVNIEVTSPPGVIDIFAPLSPPPPSLSELGITDSVEPHLPEPRPLEPQESISSLTISQQGSITESNGAINNELENTLTGQEGLIAIVDQTHPQVEPEPHPPVSTDLDQAAAATALQQQQRRRGWSSRTSHHSGDTDDETNEGLSPRNSVVISPAPSREDQPTGTAARGEETQGEQPASTTESTETPPTAPPTTTPTHKESQSHGDRKKTRKKGGVKVASPIKFSDALKNSPALKFITRPDLYSFLNSAGEAGEVFFSQRSLMELVQRIRADNKLFAKYQHSRQLVQALNRFAETDREIPSDWEKKLNKEGRIFFIDHKHQLTTFIDPRLPDADSTERKDSTSTIPVSAPPRRIYSSSDEPELRQHHSTVMQTRSVPTLPREEEEIVTSTEEHETYEDQVVAFFRQPNLEDLIAQRYRRTLRPQLKEAFEDIKRNGVSALERVQLSGGGTALELTMILSIFEEDISALRPARSQAQSPAEVNDESSGAGAKTGTIQRQKQAFAAKLQTFKLQLARLGFAQGSRLKFNLRREHLLEDAYEHVMKSEIRHLQRKRLNISFRGEDGLDYGGPSREFFFLLSRNIFNPYFGLFEYSANDTYTIQISPTSSFIQNNLDWFRFAGRIVGLVIAQGFLLDVFFTRPTYKSILGNNAVALLSRIHPQTKWLPRLLQPCYTGKTSSYAYQTL</sequence>
<dbReference type="FunFam" id="3.90.1750.10:FF:000079">
    <property type="entry name" value="E3 ubiquitin-protein ligase"/>
    <property type="match status" value="1"/>
</dbReference>
<dbReference type="InParanoid" id="A0A1X7VQQ3"/>
<dbReference type="Pfam" id="PF00160">
    <property type="entry name" value="Pro_isomerase"/>
    <property type="match status" value="1"/>
</dbReference>
<comment type="catalytic activity">
    <reaction evidence="1">
        <text>[protein]-peptidylproline (omega=180) = [protein]-peptidylproline (omega=0)</text>
        <dbReference type="Rhea" id="RHEA:16237"/>
        <dbReference type="Rhea" id="RHEA-COMP:10747"/>
        <dbReference type="Rhea" id="RHEA-COMP:10748"/>
        <dbReference type="ChEBI" id="CHEBI:83833"/>
        <dbReference type="ChEBI" id="CHEBI:83834"/>
        <dbReference type="EC" id="5.2.1.8"/>
    </reaction>
</comment>
<dbReference type="PANTHER" id="PTHR11071:SF565">
    <property type="entry name" value="MOCA-CYP, ISOFORM A"/>
    <property type="match status" value="1"/>
</dbReference>
<dbReference type="InterPro" id="IPR002130">
    <property type="entry name" value="Cyclophilin-type_PPIase_dom"/>
</dbReference>
<dbReference type="InterPro" id="IPR000569">
    <property type="entry name" value="HECT_dom"/>
</dbReference>
<feature type="compositionally biased region" description="Polar residues" evidence="7">
    <location>
        <begin position="485"/>
        <end position="494"/>
    </location>
</feature>
<organism evidence="11">
    <name type="scientific">Amphimedon queenslandica</name>
    <name type="common">Sponge</name>
    <dbReference type="NCBI Taxonomy" id="400682"/>
    <lineage>
        <taxon>Eukaryota</taxon>
        <taxon>Metazoa</taxon>
        <taxon>Porifera</taxon>
        <taxon>Demospongiae</taxon>
        <taxon>Heteroscleromorpha</taxon>
        <taxon>Haplosclerida</taxon>
        <taxon>Niphatidae</taxon>
        <taxon>Amphimedon</taxon>
    </lineage>
</organism>
<dbReference type="Pfam" id="PF00632">
    <property type="entry name" value="HECT"/>
    <property type="match status" value="1"/>
</dbReference>
<dbReference type="Gene3D" id="3.90.1750.10">
    <property type="entry name" value="Hect, E3 ligase catalytic domains"/>
    <property type="match status" value="1"/>
</dbReference>
<dbReference type="GO" id="GO:0006457">
    <property type="term" value="P:protein folding"/>
    <property type="evidence" value="ECO:0007669"/>
    <property type="project" value="TreeGrafter"/>
</dbReference>
<dbReference type="InterPro" id="IPR040524">
    <property type="entry name" value="HECW1_helix"/>
</dbReference>
<keyword evidence="4" id="KW-0697">Rotamase</keyword>
<dbReference type="PROSITE" id="PS50237">
    <property type="entry name" value="HECT"/>
    <property type="match status" value="1"/>
</dbReference>
<keyword evidence="5" id="KW-0413">Isomerase</keyword>
<feature type="compositionally biased region" description="Low complexity" evidence="7">
    <location>
        <begin position="611"/>
        <end position="621"/>
    </location>
</feature>
<dbReference type="SUPFAM" id="SSF51045">
    <property type="entry name" value="WW domain"/>
    <property type="match status" value="1"/>
</dbReference>
<dbReference type="OrthoDB" id="5987976at2759"/>
<evidence type="ECO:0000259" key="10">
    <source>
        <dbReference type="PROSITE" id="PS50237"/>
    </source>
</evidence>
<feature type="compositionally biased region" description="Basic residues" evidence="7">
    <location>
        <begin position="176"/>
        <end position="190"/>
    </location>
</feature>
<feature type="domain" description="HECT" evidence="10">
    <location>
        <begin position="979"/>
        <end position="1080"/>
    </location>
</feature>
<feature type="domain" description="PPIase cyclophilin-type" evidence="9">
    <location>
        <begin position="7"/>
        <end position="172"/>
    </location>
</feature>
<evidence type="ECO:0000256" key="3">
    <source>
        <dbReference type="ARBA" id="ARBA00022786"/>
    </source>
</evidence>
<dbReference type="PROSITE" id="PS50072">
    <property type="entry name" value="CSA_PPIASE_2"/>
    <property type="match status" value="1"/>
</dbReference>
<feature type="region of interest" description="Disordered" evidence="7">
    <location>
        <begin position="546"/>
        <end position="652"/>
    </location>
</feature>
<dbReference type="InterPro" id="IPR036020">
    <property type="entry name" value="WW_dom_sf"/>
</dbReference>
<feature type="region of interest" description="Disordered" evidence="7">
    <location>
        <begin position="378"/>
        <end position="494"/>
    </location>
</feature>
<feature type="compositionally biased region" description="Basic and acidic residues" evidence="7">
    <location>
        <begin position="314"/>
        <end position="329"/>
    </location>
</feature>
<dbReference type="GO" id="GO:0061630">
    <property type="term" value="F:ubiquitin protein ligase activity"/>
    <property type="evidence" value="ECO:0007669"/>
    <property type="project" value="UniProtKB-ARBA"/>
</dbReference>
<evidence type="ECO:0000256" key="7">
    <source>
        <dbReference type="SAM" id="MobiDB-lite"/>
    </source>
</evidence>
<evidence type="ECO:0000256" key="5">
    <source>
        <dbReference type="ARBA" id="ARBA00023235"/>
    </source>
</evidence>
<dbReference type="eggNOG" id="KOG0940">
    <property type="taxonomic scope" value="Eukaryota"/>
</dbReference>
<dbReference type="FunFam" id="2.40.100.10:FF:000005">
    <property type="entry name" value="Peptidyl-prolyl cis-trans isomerase G"/>
    <property type="match status" value="1"/>
</dbReference>
<dbReference type="GO" id="GO:0016018">
    <property type="term" value="F:cyclosporin A binding"/>
    <property type="evidence" value="ECO:0007669"/>
    <property type="project" value="TreeGrafter"/>
</dbReference>
<feature type="compositionally biased region" description="Basic and acidic residues" evidence="7">
    <location>
        <begin position="763"/>
        <end position="775"/>
    </location>
</feature>
<dbReference type="GO" id="GO:0005739">
    <property type="term" value="C:mitochondrion"/>
    <property type="evidence" value="ECO:0007669"/>
    <property type="project" value="TreeGrafter"/>
</dbReference>
<accession>A0A1X7VQQ3</accession>
<dbReference type="Gene3D" id="2.20.70.10">
    <property type="match status" value="1"/>
</dbReference>
<dbReference type="InterPro" id="IPR035983">
    <property type="entry name" value="Hect_E3_ubiquitin_ligase"/>
</dbReference>
<evidence type="ECO:0000256" key="1">
    <source>
        <dbReference type="ARBA" id="ARBA00000971"/>
    </source>
</evidence>
<reference evidence="11" key="1">
    <citation type="submission" date="2017-05" db="UniProtKB">
        <authorList>
            <consortium name="EnsemblMetazoa"/>
        </authorList>
    </citation>
    <scope>IDENTIFICATION</scope>
</reference>
<dbReference type="CDD" id="cd00201">
    <property type="entry name" value="WW"/>
    <property type="match status" value="1"/>
</dbReference>
<dbReference type="Pfam" id="PF18436">
    <property type="entry name" value="HECW1_helix"/>
    <property type="match status" value="1"/>
</dbReference>
<feature type="region of interest" description="Disordered" evidence="7">
    <location>
        <begin position="161"/>
        <end position="289"/>
    </location>
</feature>
<dbReference type="AlphaFoldDB" id="A0A1X7VQQ3"/>
<proteinExistence type="predicted"/>
<feature type="region of interest" description="Disordered" evidence="7">
    <location>
        <begin position="762"/>
        <end position="815"/>
    </location>
</feature>
<dbReference type="SUPFAM" id="SSF50891">
    <property type="entry name" value="Cyclophilin-like"/>
    <property type="match status" value="1"/>
</dbReference>
<dbReference type="STRING" id="400682.A0A1X7VQQ3"/>
<feature type="compositionally biased region" description="Basic and acidic residues" evidence="7">
    <location>
        <begin position="470"/>
        <end position="481"/>
    </location>
</feature>
<protein>
    <recommendedName>
        <fullName evidence="2">peptidylprolyl isomerase</fullName>
        <ecNumber evidence="2">5.2.1.8</ecNumber>
    </recommendedName>
</protein>
<feature type="compositionally biased region" description="Polar residues" evidence="7">
    <location>
        <begin position="576"/>
        <end position="585"/>
    </location>
</feature>
<feature type="compositionally biased region" description="Polar residues" evidence="7">
    <location>
        <begin position="415"/>
        <end position="441"/>
    </location>
</feature>
<dbReference type="PANTHER" id="PTHR11071">
    <property type="entry name" value="PEPTIDYL-PROLYL CIS-TRANS ISOMERASE"/>
    <property type="match status" value="1"/>
</dbReference>
<evidence type="ECO:0000259" key="9">
    <source>
        <dbReference type="PROSITE" id="PS50072"/>
    </source>
</evidence>
<dbReference type="PRINTS" id="PR00153">
    <property type="entry name" value="CSAPPISMRASE"/>
</dbReference>
<feature type="domain" description="WW" evidence="8">
    <location>
        <begin position="731"/>
        <end position="764"/>
    </location>
</feature>
<dbReference type="UniPathway" id="UPA00143"/>
<dbReference type="InterPro" id="IPR029000">
    <property type="entry name" value="Cyclophilin-like_dom_sf"/>
</dbReference>
<dbReference type="SUPFAM" id="SSF56204">
    <property type="entry name" value="Hect, E3 ligase catalytic domain"/>
    <property type="match status" value="1"/>
</dbReference>
<evidence type="ECO:0000256" key="6">
    <source>
        <dbReference type="PROSITE-ProRule" id="PRU00104"/>
    </source>
</evidence>
<keyword evidence="3 6" id="KW-0833">Ubl conjugation pathway</keyword>
<feature type="compositionally biased region" description="Basic residues" evidence="7">
    <location>
        <begin position="347"/>
        <end position="358"/>
    </location>
</feature>
<dbReference type="GO" id="GO:0016567">
    <property type="term" value="P:protein ubiquitination"/>
    <property type="evidence" value="ECO:0007669"/>
    <property type="project" value="UniProtKB-UniPathway"/>
</dbReference>
<dbReference type="EnsemblMetazoa" id="Aqu2.1.42165_001">
    <property type="protein sequence ID" value="Aqu2.1.42165_001"/>
    <property type="gene ID" value="Aqu2.1.42165"/>
</dbReference>
<feature type="region of interest" description="Disordered" evidence="7">
    <location>
        <begin position="301"/>
        <end position="329"/>
    </location>
</feature>
<evidence type="ECO:0000256" key="2">
    <source>
        <dbReference type="ARBA" id="ARBA00013194"/>
    </source>
</evidence>